<evidence type="ECO:0000256" key="1">
    <source>
        <dbReference type="SAM" id="SignalP"/>
    </source>
</evidence>
<feature type="signal peptide" evidence="1">
    <location>
        <begin position="1"/>
        <end position="22"/>
    </location>
</feature>
<proteinExistence type="predicted"/>
<dbReference type="InterPro" id="IPR011013">
    <property type="entry name" value="Gal_mutarotase_sf_dom"/>
</dbReference>
<sequence length="868" mass="96672">MNKKKGFTHCIIALLISTNLFAQENNGIDTSVQEIVVVFKSHFDIGYTHLASEVVHGYQTTTIDNALKVVDANKNLPREQQFVWTIPGWPMKKIMEDWPGQNAERKSKIEQAFLDGRFAVHALPFTMQTEMQAPEALVRGLEFSSAIARKANKPIPTSAKMTDVPEHSWIMPTLLKQAGVRFLHLGCNPGSTPPDVPVLFWWQGPDGSRVLTMYSRLYGSAIFPPADWHHKTWLAMMMRGDNAGPPSPEEVKNIMTEIRKKLPNVKITVGQLDDFADRILKEDLSLPVVASDMPDTWIHGIMCDPAGVKLSRQTLPALFMTEALNTTLQHNGVAVKNISQPIADSYENSLLYYEHTWGGSMGWIADYLQTKDYMGQVSDWNYGKKWKQDLDAGRFKRSIASWEEHSGYARTANSLALPLLGEQMQLLANSVNASGKRTVIYNPLPWPRNGIPSMGYKTFSGNQLPSSGKAPVINAEKYTLENKYFKITADPSKGCISSIVDKTTGKELVDNKAAQGFGQFLYERMSANEVREYDSSYVRKGSDNWAYIEIGKPNMPSASEFPYKSFMNGKSTVRVAKDGNNASLILDYLPQSGKLNFPVSLKIGLDGDSKYINMDITVDKPADPWPEDGWICFPFNIQQPQYRIGRNGSVIDPVKDINVSGVNRYMYAVESGVAIFGQDQEGAGICSMDAPLVSVGVPGDWKFDNTYVPTKPVFYFNLFNNHWSTNYRFWNDGKWNYRFKIWGFSKYNTAESLTEPAFESRYPLQRATADGAAGNLPLEKTGIQLSRKGILVTAFGKDPDGNAGTLLRLWEQSGTSGKLTVTIPSELNAKTATPVNLRGEKTGNAIPVSSNKFECTLNGFAPASFILE</sequence>
<dbReference type="Gene3D" id="3.20.110.10">
    <property type="entry name" value="Glycoside hydrolase 38, N terminal domain"/>
    <property type="match status" value="1"/>
</dbReference>
<evidence type="ECO:0000259" key="2">
    <source>
        <dbReference type="Pfam" id="PF01074"/>
    </source>
</evidence>
<dbReference type="GO" id="GO:0016787">
    <property type="term" value="F:hydrolase activity"/>
    <property type="evidence" value="ECO:0007669"/>
    <property type="project" value="UniProtKB-KW"/>
</dbReference>
<comment type="caution">
    <text evidence="3">The sequence shown here is derived from an EMBL/GenBank/DDBJ whole genome shotgun (WGS) entry which is preliminary data.</text>
</comment>
<feature type="chain" id="PRO_5047026539" evidence="1">
    <location>
        <begin position="23"/>
        <end position="868"/>
    </location>
</feature>
<keyword evidence="3" id="KW-0378">Hydrolase</keyword>
<dbReference type="PANTHER" id="PTHR46017">
    <property type="entry name" value="ALPHA-MANNOSIDASE 2C1"/>
    <property type="match status" value="1"/>
</dbReference>
<name>A0ABV3ZFY4_9BACT</name>
<dbReference type="InterPro" id="IPR000602">
    <property type="entry name" value="Glyco_hydro_38_N"/>
</dbReference>
<feature type="domain" description="Glycoside hydrolase family 38 N-terminal" evidence="2">
    <location>
        <begin position="35"/>
        <end position="222"/>
    </location>
</feature>
<dbReference type="CDD" id="cd10791">
    <property type="entry name" value="GH38N_AMII_like_1"/>
    <property type="match status" value="1"/>
</dbReference>
<evidence type="ECO:0000313" key="4">
    <source>
        <dbReference type="Proteomes" id="UP001560573"/>
    </source>
</evidence>
<organism evidence="3 4">
    <name type="scientific">Danxiaibacter flavus</name>
    <dbReference type="NCBI Taxonomy" id="3049108"/>
    <lineage>
        <taxon>Bacteria</taxon>
        <taxon>Pseudomonadati</taxon>
        <taxon>Bacteroidota</taxon>
        <taxon>Chitinophagia</taxon>
        <taxon>Chitinophagales</taxon>
        <taxon>Chitinophagaceae</taxon>
        <taxon>Danxiaibacter</taxon>
    </lineage>
</organism>
<dbReference type="SUPFAM" id="SSF88713">
    <property type="entry name" value="Glycoside hydrolase/deacetylase"/>
    <property type="match status" value="1"/>
</dbReference>
<protein>
    <submittedName>
        <fullName evidence="3">Glycoside hydrolase family 38 C-terminal domain-containing protein</fullName>
    </submittedName>
</protein>
<dbReference type="EMBL" id="JAULBC010000004">
    <property type="protein sequence ID" value="MEX6688505.1"/>
    <property type="molecule type" value="Genomic_DNA"/>
</dbReference>
<dbReference type="InterPro" id="IPR027291">
    <property type="entry name" value="Glyco_hydro_38_N_sf"/>
</dbReference>
<gene>
    <name evidence="3" type="ORF">QTN47_13410</name>
</gene>
<dbReference type="Proteomes" id="UP001560573">
    <property type="component" value="Unassembled WGS sequence"/>
</dbReference>
<dbReference type="RefSeq" id="WP_369329914.1">
    <property type="nucleotide sequence ID" value="NZ_JAULBC010000004.1"/>
</dbReference>
<keyword evidence="1" id="KW-0732">Signal</keyword>
<reference evidence="3 4" key="1">
    <citation type="submission" date="2023-07" db="EMBL/GenBank/DDBJ databases">
        <authorList>
            <person name="Lian W.-H."/>
        </authorList>
    </citation>
    <scope>NUCLEOTIDE SEQUENCE [LARGE SCALE GENOMIC DNA]</scope>
    <source>
        <strain evidence="3 4">SYSU DXS3180</strain>
    </source>
</reference>
<accession>A0ABV3ZFY4</accession>
<evidence type="ECO:0000313" key="3">
    <source>
        <dbReference type="EMBL" id="MEX6688505.1"/>
    </source>
</evidence>
<keyword evidence="4" id="KW-1185">Reference proteome</keyword>
<dbReference type="SUPFAM" id="SSF74650">
    <property type="entry name" value="Galactose mutarotase-like"/>
    <property type="match status" value="1"/>
</dbReference>
<dbReference type="InterPro" id="IPR011330">
    <property type="entry name" value="Glyco_hydro/deAcase_b/a-brl"/>
</dbReference>
<dbReference type="Pfam" id="PF01074">
    <property type="entry name" value="Glyco_hydro_38N"/>
    <property type="match status" value="1"/>
</dbReference>
<dbReference type="PANTHER" id="PTHR46017:SF1">
    <property type="entry name" value="ALPHA-MANNOSIDASE 2C1"/>
    <property type="match status" value="1"/>
</dbReference>